<evidence type="ECO:0000313" key="1">
    <source>
        <dbReference type="EMBL" id="MBB4959347.1"/>
    </source>
</evidence>
<evidence type="ECO:0000313" key="2">
    <source>
        <dbReference type="Proteomes" id="UP000578819"/>
    </source>
</evidence>
<dbReference type="AlphaFoldDB" id="A0A7W7SQY3"/>
<protein>
    <submittedName>
        <fullName evidence="1">Uncharacterized protein</fullName>
    </submittedName>
</protein>
<reference evidence="1 2" key="1">
    <citation type="submission" date="2020-08" db="EMBL/GenBank/DDBJ databases">
        <title>Sequencing the genomes of 1000 actinobacteria strains.</title>
        <authorList>
            <person name="Klenk H.-P."/>
        </authorList>
    </citation>
    <scope>NUCLEOTIDE SEQUENCE [LARGE SCALE GENOMIC DNA]</scope>
    <source>
        <strain evidence="1 2">DSM 45886</strain>
    </source>
</reference>
<comment type="caution">
    <text evidence="1">The sequence shown here is derived from an EMBL/GenBank/DDBJ whole genome shotgun (WGS) entry which is preliminary data.</text>
</comment>
<organism evidence="1 2">
    <name type="scientific">Micromonospora polyrhachis</name>
    <dbReference type="NCBI Taxonomy" id="1282883"/>
    <lineage>
        <taxon>Bacteria</taxon>
        <taxon>Bacillati</taxon>
        <taxon>Actinomycetota</taxon>
        <taxon>Actinomycetes</taxon>
        <taxon>Micromonosporales</taxon>
        <taxon>Micromonosporaceae</taxon>
        <taxon>Micromonospora</taxon>
    </lineage>
</organism>
<keyword evidence="2" id="KW-1185">Reference proteome</keyword>
<proteinExistence type="predicted"/>
<gene>
    <name evidence="1" type="ORF">FHR38_003080</name>
</gene>
<dbReference type="EMBL" id="JACHJW010000001">
    <property type="protein sequence ID" value="MBB4959347.1"/>
    <property type="molecule type" value="Genomic_DNA"/>
</dbReference>
<name>A0A7W7SQY3_9ACTN</name>
<dbReference type="Proteomes" id="UP000578819">
    <property type="component" value="Unassembled WGS sequence"/>
</dbReference>
<accession>A0A7W7SQY3</accession>
<sequence>MGLGRHLVDLLSGVRLMHAVWGECYGRLTRTLLMLMLIDQ</sequence>